<dbReference type="GeneTree" id="ENSGT00940000154823"/>
<dbReference type="AlphaFoldDB" id="H3AL50"/>
<feature type="compositionally biased region" description="Basic and acidic residues" evidence="2">
    <location>
        <begin position="125"/>
        <end position="141"/>
    </location>
</feature>
<dbReference type="Pfam" id="PF15336">
    <property type="entry name" value="Auts2"/>
    <property type="match status" value="1"/>
</dbReference>
<keyword evidence="1" id="KW-0597">Phosphoprotein</keyword>
<feature type="compositionally biased region" description="Low complexity" evidence="2">
    <location>
        <begin position="35"/>
        <end position="53"/>
    </location>
</feature>
<dbReference type="EMBL" id="AFYH01115489">
    <property type="status" value="NOT_ANNOTATED_CDS"/>
    <property type="molecule type" value="Genomic_DNA"/>
</dbReference>
<dbReference type="EMBL" id="AFYH01115491">
    <property type="status" value="NOT_ANNOTATED_CDS"/>
    <property type="molecule type" value="Genomic_DNA"/>
</dbReference>
<feature type="compositionally biased region" description="Gly residues" evidence="2">
    <location>
        <begin position="1"/>
        <end position="10"/>
    </location>
</feature>
<name>H3AL50_LATCH</name>
<feature type="compositionally biased region" description="Polar residues" evidence="2">
    <location>
        <begin position="301"/>
        <end position="314"/>
    </location>
</feature>
<dbReference type="InParanoid" id="H3AL50"/>
<dbReference type="EMBL" id="AFYH01115494">
    <property type="status" value="NOT_ANNOTATED_CDS"/>
    <property type="molecule type" value="Genomic_DNA"/>
</dbReference>
<dbReference type="EMBL" id="AFYH01115490">
    <property type="status" value="NOT_ANNOTATED_CDS"/>
    <property type="molecule type" value="Genomic_DNA"/>
</dbReference>
<organism evidence="3 4">
    <name type="scientific">Latimeria chalumnae</name>
    <name type="common">Coelacanth</name>
    <dbReference type="NCBI Taxonomy" id="7897"/>
    <lineage>
        <taxon>Eukaryota</taxon>
        <taxon>Metazoa</taxon>
        <taxon>Chordata</taxon>
        <taxon>Craniata</taxon>
        <taxon>Vertebrata</taxon>
        <taxon>Euteleostomi</taxon>
        <taxon>Coelacanthiformes</taxon>
        <taxon>Coelacanthidae</taxon>
        <taxon>Latimeria</taxon>
    </lineage>
</organism>
<dbReference type="HOGENOM" id="CLU_007298_1_0_1"/>
<evidence type="ECO:0000313" key="3">
    <source>
        <dbReference type="Ensembl" id="ENSLACP00000010371.1"/>
    </source>
</evidence>
<feature type="compositionally biased region" description="Basic and acidic residues" evidence="2">
    <location>
        <begin position="876"/>
        <end position="886"/>
    </location>
</feature>
<feature type="region of interest" description="Disordered" evidence="2">
    <location>
        <begin position="87"/>
        <end position="435"/>
    </location>
</feature>
<dbReference type="eggNOG" id="ENOG502QT69">
    <property type="taxonomic scope" value="Eukaryota"/>
</dbReference>
<feature type="compositionally biased region" description="Basic and acidic residues" evidence="2">
    <location>
        <begin position="1173"/>
        <end position="1187"/>
    </location>
</feature>
<feature type="compositionally biased region" description="Basic and acidic residues" evidence="2">
    <location>
        <begin position="199"/>
        <end position="210"/>
    </location>
</feature>
<feature type="region of interest" description="Disordered" evidence="2">
    <location>
        <begin position="1141"/>
        <end position="1187"/>
    </location>
</feature>
<protein>
    <recommendedName>
        <fullName evidence="5">Fibrosin like 1</fullName>
    </recommendedName>
</protein>
<dbReference type="InterPro" id="IPR023246">
    <property type="entry name" value="AUTS2"/>
</dbReference>
<feature type="compositionally biased region" description="Pro residues" evidence="2">
    <location>
        <begin position="317"/>
        <end position="326"/>
    </location>
</feature>
<feature type="compositionally biased region" description="Basic and acidic residues" evidence="2">
    <location>
        <begin position="150"/>
        <end position="162"/>
    </location>
</feature>
<feature type="compositionally biased region" description="Acidic residues" evidence="2">
    <location>
        <begin position="114"/>
        <end position="124"/>
    </location>
</feature>
<dbReference type="EMBL" id="AFYH01115495">
    <property type="status" value="NOT_ANNOTATED_CDS"/>
    <property type="molecule type" value="Genomic_DNA"/>
</dbReference>
<dbReference type="PANTHER" id="PTHR14429:SF24">
    <property type="entry name" value="FIBROSIN"/>
    <property type="match status" value="1"/>
</dbReference>
<feature type="compositionally biased region" description="Basic and acidic residues" evidence="2">
    <location>
        <begin position="87"/>
        <end position="99"/>
    </location>
</feature>
<dbReference type="EMBL" id="AFYH01115498">
    <property type="status" value="NOT_ANNOTATED_CDS"/>
    <property type="molecule type" value="Genomic_DNA"/>
</dbReference>
<feature type="compositionally biased region" description="Pro residues" evidence="2">
    <location>
        <begin position="741"/>
        <end position="752"/>
    </location>
</feature>
<feature type="compositionally biased region" description="Basic residues" evidence="2">
    <location>
        <begin position="12"/>
        <end position="27"/>
    </location>
</feature>
<evidence type="ECO:0000313" key="4">
    <source>
        <dbReference type="Proteomes" id="UP000008672"/>
    </source>
</evidence>
<feature type="compositionally biased region" description="Polar residues" evidence="2">
    <location>
        <begin position="377"/>
        <end position="397"/>
    </location>
</feature>
<evidence type="ECO:0000256" key="2">
    <source>
        <dbReference type="SAM" id="MobiDB-lite"/>
    </source>
</evidence>
<dbReference type="EMBL" id="AFYH01115496">
    <property type="status" value="NOT_ANNOTATED_CDS"/>
    <property type="molecule type" value="Genomic_DNA"/>
</dbReference>
<keyword evidence="4" id="KW-1185">Reference proteome</keyword>
<reference evidence="3" key="3">
    <citation type="submission" date="2025-09" db="UniProtKB">
        <authorList>
            <consortium name="Ensembl"/>
        </authorList>
    </citation>
    <scope>IDENTIFICATION</scope>
</reference>
<feature type="compositionally biased region" description="Basic and acidic residues" evidence="2">
    <location>
        <begin position="754"/>
        <end position="785"/>
    </location>
</feature>
<sequence>MELPPRGGGFRQSRRSRSQRDRDRRRRSGEARLFSPSSGSEREGPGTAPSSSRPRPPRRRKRESSSCEEDLIDGFAIASFISLEALEKDVALKPPERLEHRLKRSGKRKRNEENGSEQEDQQDESSERDLNQPNGERETRKLCKKRKREGKSVRMSESESLRGENVGPRDGNSRRAGSEGSLQSCLETGYICDTESDSDDKASDDEHEKYFTVSMSNASESNGALNGTCESKLSVIPKVSGLERSQERNQEPEKDPLLVPFLPKESPSQATLSGQPQAAAHTQAEVCSLASGQARPPTPLQALSQPLNQNSLRATPQPKPQTPQNPPQSQQQPKVYPFSCSQSHSAYSGGLGLSSSSRSSTPAKLTAPASQLPHRPSTPSLALSNHSASHGFSSTLRPPSHPHHHHPQAGMFTPSPGLPPPPPLQQVAGHPAAATAAAFSEQDLIRHELNSRFLTTQGATTERGSTIGPPLAFQFHQHNHQHQHTHQHTHQHFTPYPPTIVPAPPMFEKYPGKIDGLYRHNFYSSFPHSVSGIQPVLPPAGPFSSLQGAFQPKTTNPELAARLGAVPPGVPQKDPRVRETGTPPLWKTGKWCAMHVRVAYMILRHQDKVKKETVLQVHSDSVQLQTESVAHSASVLSRKAVTPPHKMVVKAAAVSVLGAAPPSAPHNAFINASAHIDPFGHPAGFAPLGALSNGAFGGLGNLSSCCSSLYGQKESPSAQGFSSPHDPWNRLHRTPSSFPMAPAPAPSQPWPKPGELERHPHDRDREPDKRDTPVIKDERDRDALYNRHSIRVSPIAPNHKSTVASMAAAAAHSNGRASVESERGHGSNEVRDRAPSREREREHSHTPKDPHPSLQQEHKPREGLPTPEESLALVKRLSEDSSKSVGRETSPYIRTPYGESARPGSSGAERKPVLTPPDPRKHEVKVKEERKEEPEVTISNFELGQPQQAANVLQQHHHASLHAIPTVHSGVSVPMHVGPGGLHPLSVFDRPRVMSPYLGVGPAMPAGERFPHPVYGYEAWREAYRNAELHRRDLLGRDLALRTDAIQRFTPRFFDHERALRERELQELDARRESERNALLEEQERAHILREDYERARLYGMQASPLDTPHITHHGLLPPGLGGLAYSRLNPAIAHQNGILSKTPPISVPPPLIPSTVTRSGSPRRSTPLSGADIRELAAMYKDRDSR</sequence>
<dbReference type="EMBL" id="AFYH01115493">
    <property type="status" value="NOT_ANNOTATED_CDS"/>
    <property type="molecule type" value="Genomic_DNA"/>
</dbReference>
<feature type="compositionally biased region" description="Low complexity" evidence="2">
    <location>
        <begin position="343"/>
        <end position="360"/>
    </location>
</feature>
<dbReference type="EMBL" id="AFYH01115497">
    <property type="status" value="NOT_ANNOTATED_CDS"/>
    <property type="molecule type" value="Genomic_DNA"/>
</dbReference>
<dbReference type="Ensembl" id="ENSLACT00000010450.1">
    <property type="protein sequence ID" value="ENSLACP00000010371.1"/>
    <property type="gene ID" value="ENSLACG00000009134.1"/>
</dbReference>
<feature type="region of interest" description="Disordered" evidence="2">
    <location>
        <begin position="1"/>
        <end position="70"/>
    </location>
</feature>
<feature type="compositionally biased region" description="Basic and acidic residues" evidence="2">
    <location>
        <begin position="908"/>
        <end position="934"/>
    </location>
</feature>
<feature type="compositionally biased region" description="Polar residues" evidence="2">
    <location>
        <begin position="1159"/>
        <end position="1169"/>
    </location>
</feature>
<feature type="compositionally biased region" description="Polar residues" evidence="2">
    <location>
        <begin position="266"/>
        <end position="276"/>
    </location>
</feature>
<dbReference type="PRINTS" id="PR02044">
    <property type="entry name" value="FIBROSIN1LPF"/>
</dbReference>
<feature type="compositionally biased region" description="Basic and acidic residues" evidence="2">
    <location>
        <begin position="819"/>
        <end position="862"/>
    </location>
</feature>
<feature type="compositionally biased region" description="Basic residues" evidence="2">
    <location>
        <begin position="100"/>
        <end position="109"/>
    </location>
</feature>
<dbReference type="EMBL" id="AFYH01115492">
    <property type="status" value="NOT_ANNOTATED_CDS"/>
    <property type="molecule type" value="Genomic_DNA"/>
</dbReference>
<feature type="compositionally biased region" description="Polar residues" evidence="2">
    <location>
        <begin position="213"/>
        <end position="231"/>
    </location>
</feature>
<dbReference type="STRING" id="7897.ENSLACP00000010371"/>
<evidence type="ECO:0000256" key="1">
    <source>
        <dbReference type="ARBA" id="ARBA00022553"/>
    </source>
</evidence>
<feature type="compositionally biased region" description="Basic and acidic residues" evidence="2">
    <location>
        <begin position="244"/>
        <end position="256"/>
    </location>
</feature>
<dbReference type="PANTHER" id="PTHR14429">
    <property type="entry name" value="FIBROSIN FAMILY MEMBER"/>
    <property type="match status" value="1"/>
</dbReference>
<feature type="compositionally biased region" description="Low complexity" evidence="2">
    <location>
        <begin position="801"/>
        <end position="818"/>
    </location>
</feature>
<accession>H3AL50</accession>
<proteinExistence type="predicted"/>
<reference evidence="4" key="1">
    <citation type="submission" date="2011-08" db="EMBL/GenBank/DDBJ databases">
        <title>The draft genome of Latimeria chalumnae.</title>
        <authorList>
            <person name="Di Palma F."/>
            <person name="Alfoldi J."/>
            <person name="Johnson J."/>
            <person name="Berlin A."/>
            <person name="Gnerre S."/>
            <person name="Jaffe D."/>
            <person name="MacCallum I."/>
            <person name="Young S."/>
            <person name="Walker B.J."/>
            <person name="Lander E."/>
            <person name="Lindblad-Toh K."/>
        </authorList>
    </citation>
    <scope>NUCLEOTIDE SEQUENCE [LARGE SCALE GENOMIC DNA]</scope>
    <source>
        <strain evidence="4">Wild caught</strain>
    </source>
</reference>
<evidence type="ECO:0008006" key="5">
    <source>
        <dbReference type="Google" id="ProtNLM"/>
    </source>
</evidence>
<reference evidence="3" key="2">
    <citation type="submission" date="2025-08" db="UniProtKB">
        <authorList>
            <consortium name="Ensembl"/>
        </authorList>
    </citation>
    <scope>IDENTIFICATION</scope>
</reference>
<dbReference type="Bgee" id="ENSLACG00000009134">
    <property type="expression patterns" value="Expressed in chordate pharynx and 6 other cell types or tissues"/>
</dbReference>
<dbReference type="Proteomes" id="UP000008672">
    <property type="component" value="Unassembled WGS sequence"/>
</dbReference>
<feature type="region of interest" description="Disordered" evidence="2">
    <location>
        <begin position="713"/>
        <end position="941"/>
    </location>
</feature>